<dbReference type="InterPro" id="IPR023214">
    <property type="entry name" value="HAD_sf"/>
</dbReference>
<dbReference type="CDD" id="cd01427">
    <property type="entry name" value="HAD_like"/>
    <property type="match status" value="1"/>
</dbReference>
<accession>A0A4S8SNG9</accession>
<sequence>MPSVVWSVELHNVLKIGLVARREPLTITPLVEDCTDLKNIVHFHSMRVTNFCIRGGGIDVETFAMENQYPARRFAPLSKGKGHDVVDGSMVLKGIVFDVDGTLCEPQNYMFSLMRKNLNISAGQDILDHVYSLPEAEQKEAHRKIEEVESDAMKKQIPQAGLVTLMEHLDANDIKKGICTRNFNTPVEHLLTNHMPGHINAFAPIVTRNFRPPKPSPAGILHIAKQWGIISESDVADNGRPVAKRPLPLIMVGDSIDDIIAGHDAGAATVLLRSEGKEDLEKDPRTDLVISRLDELIDVLEKGFESRQR</sequence>
<evidence type="ECO:0000313" key="3">
    <source>
        <dbReference type="Proteomes" id="UP000304951"/>
    </source>
</evidence>
<dbReference type="SFLD" id="SFLDS00003">
    <property type="entry name" value="Haloacid_Dehalogenase"/>
    <property type="match status" value="1"/>
</dbReference>
<dbReference type="EMBL" id="QZBT01000002">
    <property type="protein sequence ID" value="THZ89292.1"/>
    <property type="molecule type" value="Genomic_DNA"/>
</dbReference>
<reference evidence="3 4" key="1">
    <citation type="submission" date="2018-10" db="EMBL/GenBank/DDBJ databases">
        <title>Fifty Aureobasidium pullulans genomes reveal a recombining polyextremotolerant generalist.</title>
        <authorList>
            <person name="Gostincar C."/>
            <person name="Turk M."/>
            <person name="Zajc J."/>
            <person name="Gunde-Cimerman N."/>
        </authorList>
    </citation>
    <scope>NUCLEOTIDE SEQUENCE [LARGE SCALE GENOMIC DNA]</scope>
    <source>
        <strain evidence="1 3">EXF-11900</strain>
        <strain evidence="2 4">EXF-3403</strain>
    </source>
</reference>
<evidence type="ECO:0000313" key="1">
    <source>
        <dbReference type="EMBL" id="THV72467.1"/>
    </source>
</evidence>
<dbReference type="Proteomes" id="UP000310039">
    <property type="component" value="Unassembled WGS sequence"/>
</dbReference>
<gene>
    <name evidence="2" type="ORF">D6C84_00239</name>
    <name evidence="1" type="ORF">D6D28_03948</name>
</gene>
<evidence type="ECO:0000313" key="4">
    <source>
        <dbReference type="Proteomes" id="UP000310039"/>
    </source>
</evidence>
<dbReference type="Proteomes" id="UP000304951">
    <property type="component" value="Unassembled WGS sequence"/>
</dbReference>
<evidence type="ECO:0000313" key="2">
    <source>
        <dbReference type="EMBL" id="THZ89292.1"/>
    </source>
</evidence>
<dbReference type="SFLD" id="SFLDG01129">
    <property type="entry name" value="C1.5:_HAD__Beta-PGM__Phosphata"/>
    <property type="match status" value="1"/>
</dbReference>
<proteinExistence type="predicted"/>
<name>A0A4S8SNG9_AURPU</name>
<dbReference type="PANTHER" id="PTHR43885">
    <property type="entry name" value="HALOACID DEHALOGENASE-LIKE HYDROLASE"/>
    <property type="match status" value="1"/>
</dbReference>
<dbReference type="InterPro" id="IPR036412">
    <property type="entry name" value="HAD-like_sf"/>
</dbReference>
<dbReference type="Gene3D" id="1.10.260.80">
    <property type="match status" value="1"/>
</dbReference>
<dbReference type="AlphaFoldDB" id="A0A4S8SNG9"/>
<dbReference type="Pfam" id="PF00702">
    <property type="entry name" value="Hydrolase"/>
    <property type="match status" value="1"/>
</dbReference>
<dbReference type="EMBL" id="QZAF01000126">
    <property type="protein sequence ID" value="THV72467.1"/>
    <property type="molecule type" value="Genomic_DNA"/>
</dbReference>
<organism evidence="1 3">
    <name type="scientific">Aureobasidium pullulans</name>
    <name type="common">Black yeast</name>
    <name type="synonym">Pullularia pullulans</name>
    <dbReference type="NCBI Taxonomy" id="5580"/>
    <lineage>
        <taxon>Eukaryota</taxon>
        <taxon>Fungi</taxon>
        <taxon>Dikarya</taxon>
        <taxon>Ascomycota</taxon>
        <taxon>Pezizomycotina</taxon>
        <taxon>Dothideomycetes</taxon>
        <taxon>Dothideomycetidae</taxon>
        <taxon>Dothideales</taxon>
        <taxon>Saccotheciaceae</taxon>
        <taxon>Aureobasidium</taxon>
    </lineage>
</organism>
<comment type="caution">
    <text evidence="1">The sequence shown here is derived from an EMBL/GenBank/DDBJ whole genome shotgun (WGS) entry which is preliminary data.</text>
</comment>
<dbReference type="PANTHER" id="PTHR43885:SF1">
    <property type="entry name" value="SUPERFAMILY HYDROLASE, PUTATIVE (AFU_ORTHOLOGUE AFUA_4G13290)-RELATED"/>
    <property type="match status" value="1"/>
</dbReference>
<dbReference type="SUPFAM" id="SSF56784">
    <property type="entry name" value="HAD-like"/>
    <property type="match status" value="1"/>
</dbReference>
<protein>
    <submittedName>
        <fullName evidence="1">HAD-like protein</fullName>
    </submittedName>
</protein>
<dbReference type="Gene3D" id="3.40.50.1000">
    <property type="entry name" value="HAD superfamily/HAD-like"/>
    <property type="match status" value="1"/>
</dbReference>